<sequence length="203" mass="22525">MFKKLIPFMFMFPLTSQASSEIVDNFSHIGFGYKGANFHSGALKPYLNNQYDNQETKTLGGLYLDVSAQLFDSVFVEGNADFLTRFSSEVDAWQAGGGVIGRFGGAVAGSVSCGAVNYRADSDYSPSFSERGTYCKAMLRKQIARHWLLGISYQRDFLALDRDEFKVDNVFQFGSVFGLVAGFEYAKRDAAEVGYELGLQFSF</sequence>
<organism evidence="1">
    <name type="scientific">Vibrio splendidus</name>
    <dbReference type="NCBI Taxonomy" id="29497"/>
    <lineage>
        <taxon>Bacteria</taxon>
        <taxon>Pseudomonadati</taxon>
        <taxon>Pseudomonadota</taxon>
        <taxon>Gammaproteobacteria</taxon>
        <taxon>Vibrionales</taxon>
        <taxon>Vibrionaceae</taxon>
        <taxon>Vibrio</taxon>
    </lineage>
</organism>
<proteinExistence type="predicted"/>
<dbReference type="EMBL" id="KP795610">
    <property type="protein sequence ID" value="AKN38723.1"/>
    <property type="molecule type" value="Genomic_DNA"/>
</dbReference>
<evidence type="ECO:0008006" key="2">
    <source>
        <dbReference type="Google" id="ProtNLM"/>
    </source>
</evidence>
<protein>
    <recommendedName>
        <fullName evidence="2">Outer membrane protein beta-barrel domain-containing protein</fullName>
    </recommendedName>
</protein>
<reference evidence="1" key="1">
    <citation type="journal article" date="2015" name="MBio">
        <title>Eco-Evolutionary Dynamics of Episomes among Ecologically Cohesive Bacterial Populations.</title>
        <authorList>
            <person name="Xue H."/>
            <person name="Cordero O.X."/>
            <person name="Camas F.M."/>
            <person name="Trimble W."/>
            <person name="Meyer F."/>
            <person name="Guglielmini J."/>
            <person name="Rocha E.P."/>
            <person name="Polz M.F."/>
        </authorList>
    </citation>
    <scope>NUCLEOTIDE SEQUENCE</scope>
    <source>
        <strain evidence="1">1F_145</strain>
    </source>
</reference>
<accession>A0A0H3ZQS1</accession>
<name>A0A0H3ZQS1_VIBSP</name>
<evidence type="ECO:0000313" key="1">
    <source>
        <dbReference type="EMBL" id="AKN38723.1"/>
    </source>
</evidence>
<dbReference type="AlphaFoldDB" id="A0A0H3ZQS1"/>